<keyword evidence="1" id="KW-1133">Transmembrane helix</keyword>
<dbReference type="WBParaSite" id="GPUH_0000493501-mRNA-1">
    <property type="protein sequence ID" value="GPUH_0000493501-mRNA-1"/>
    <property type="gene ID" value="GPUH_0000493501"/>
</dbReference>
<keyword evidence="1" id="KW-0812">Transmembrane</keyword>
<protein>
    <submittedName>
        <fullName evidence="4">DUF3730 domain-containing protein</fullName>
    </submittedName>
</protein>
<keyword evidence="3" id="KW-1185">Reference proteome</keyword>
<feature type="transmembrane region" description="Helical" evidence="1">
    <location>
        <begin position="70"/>
        <end position="92"/>
    </location>
</feature>
<reference evidence="4" key="1">
    <citation type="submission" date="2016-06" db="UniProtKB">
        <authorList>
            <consortium name="WormBaseParasite"/>
        </authorList>
    </citation>
    <scope>IDENTIFICATION</scope>
</reference>
<accession>A0A183D887</accession>
<reference evidence="2 3" key="2">
    <citation type="submission" date="2018-11" db="EMBL/GenBank/DDBJ databases">
        <authorList>
            <consortium name="Pathogen Informatics"/>
        </authorList>
    </citation>
    <scope>NUCLEOTIDE SEQUENCE [LARGE SCALE GENOMIC DNA]</scope>
</reference>
<organism evidence="4">
    <name type="scientific">Gongylonema pulchrum</name>
    <dbReference type="NCBI Taxonomy" id="637853"/>
    <lineage>
        <taxon>Eukaryota</taxon>
        <taxon>Metazoa</taxon>
        <taxon>Ecdysozoa</taxon>
        <taxon>Nematoda</taxon>
        <taxon>Chromadorea</taxon>
        <taxon>Rhabditida</taxon>
        <taxon>Spirurina</taxon>
        <taxon>Spiruromorpha</taxon>
        <taxon>Spiruroidea</taxon>
        <taxon>Gongylonematidae</taxon>
        <taxon>Gongylonema</taxon>
    </lineage>
</organism>
<name>A0A183D887_9BILA</name>
<evidence type="ECO:0000313" key="2">
    <source>
        <dbReference type="EMBL" id="VDK48153.1"/>
    </source>
</evidence>
<evidence type="ECO:0000313" key="3">
    <source>
        <dbReference type="Proteomes" id="UP000271098"/>
    </source>
</evidence>
<gene>
    <name evidence="2" type="ORF">GPUH_LOCUS4927</name>
</gene>
<evidence type="ECO:0000256" key="1">
    <source>
        <dbReference type="SAM" id="Phobius"/>
    </source>
</evidence>
<sequence length="139" mass="15473">MPVLQALNVPGEKDRYIHSMHYALELVCSKNTNKEGRINCLKMCAHIALALSPDEMCGPLNLLIDFCVEMSDFCLVIARCFACILTGIILNLNKLIVSRSREHTANGSNRAPLTEKQQDVLFGILTTRRLDVVSAIFPL</sequence>
<evidence type="ECO:0000313" key="4">
    <source>
        <dbReference type="WBParaSite" id="GPUH_0000493501-mRNA-1"/>
    </source>
</evidence>
<proteinExistence type="predicted"/>
<keyword evidence="1" id="KW-0472">Membrane</keyword>
<dbReference type="AlphaFoldDB" id="A0A183D887"/>
<dbReference type="Proteomes" id="UP000271098">
    <property type="component" value="Unassembled WGS sequence"/>
</dbReference>
<dbReference type="EMBL" id="UYRT01009826">
    <property type="protein sequence ID" value="VDK48153.1"/>
    <property type="molecule type" value="Genomic_DNA"/>
</dbReference>